<gene>
    <name evidence="4" type="ORF">DM860_013262</name>
</gene>
<dbReference type="Gene3D" id="2.30.39.10">
    <property type="entry name" value="Alpha-1-antitrypsin, domain 1"/>
    <property type="match status" value="1"/>
</dbReference>
<evidence type="ECO:0000313" key="5">
    <source>
        <dbReference type="Proteomes" id="UP000249390"/>
    </source>
</evidence>
<evidence type="ECO:0000313" key="4">
    <source>
        <dbReference type="EMBL" id="RAL47297.1"/>
    </source>
</evidence>
<sequence>MNKANEVVNHINLWVKSHTGGLIKQILNPNAVDNGTLFILANALYFKGDWAEKFDAKETKRRDFYLLDGSSIKVPFMSSWKGQCVRAFDGFKVLRLSYEQGNDETRRFSMYIFLPDAEDGLPSLVHKVTSEPGLLERCLTSLPNHPVPVGEFRIPKFKSSFHLEFSNILKGLGVASPFDGGEGLAEMVDGGYPLHVTNVIHKSFIEVNEQGTEAAAVTVARMGCGALRPRPRPVLVDFVADHPFLYFIREDLRGAIVLLGTLINPLH</sequence>
<proteinExistence type="inferred from homology"/>
<dbReference type="GO" id="GO:0004867">
    <property type="term" value="F:serine-type endopeptidase inhibitor activity"/>
    <property type="evidence" value="ECO:0007669"/>
    <property type="project" value="InterPro"/>
</dbReference>
<protein>
    <recommendedName>
        <fullName evidence="3">Serpin domain-containing protein</fullName>
    </recommendedName>
</protein>
<comment type="caution">
    <text evidence="4">The sequence shown here is derived from an EMBL/GenBank/DDBJ whole genome shotgun (WGS) entry which is preliminary data.</text>
</comment>
<dbReference type="PANTHER" id="PTHR11461:SF315">
    <property type="entry name" value="SERPIN-Z3-LIKE"/>
    <property type="match status" value="1"/>
</dbReference>
<dbReference type="InterPro" id="IPR000215">
    <property type="entry name" value="Serpin_fam"/>
</dbReference>
<dbReference type="GO" id="GO:0005615">
    <property type="term" value="C:extracellular space"/>
    <property type="evidence" value="ECO:0007669"/>
    <property type="project" value="InterPro"/>
</dbReference>
<dbReference type="Gene3D" id="3.30.497.10">
    <property type="entry name" value="Antithrombin, subunit I, domain 2"/>
    <property type="match status" value="1"/>
</dbReference>
<evidence type="ECO:0000256" key="1">
    <source>
        <dbReference type="ARBA" id="ARBA00009500"/>
    </source>
</evidence>
<comment type="similarity">
    <text evidence="1 2">Belongs to the serpin family.</text>
</comment>
<dbReference type="AlphaFoldDB" id="A0A328DNN3"/>
<dbReference type="InterPro" id="IPR023796">
    <property type="entry name" value="Serpin_dom"/>
</dbReference>
<dbReference type="EMBL" id="NQVE01000115">
    <property type="protein sequence ID" value="RAL47297.1"/>
    <property type="molecule type" value="Genomic_DNA"/>
</dbReference>
<dbReference type="Pfam" id="PF00079">
    <property type="entry name" value="Serpin"/>
    <property type="match status" value="1"/>
</dbReference>
<evidence type="ECO:0000256" key="2">
    <source>
        <dbReference type="RuleBase" id="RU000411"/>
    </source>
</evidence>
<keyword evidence="5" id="KW-1185">Reference proteome</keyword>
<dbReference type="InterPro" id="IPR042185">
    <property type="entry name" value="Serpin_sf_2"/>
</dbReference>
<dbReference type="InterPro" id="IPR036186">
    <property type="entry name" value="Serpin_sf"/>
</dbReference>
<dbReference type="SUPFAM" id="SSF56574">
    <property type="entry name" value="Serpins"/>
    <property type="match status" value="1"/>
</dbReference>
<dbReference type="InterPro" id="IPR023795">
    <property type="entry name" value="Serpin_CS"/>
</dbReference>
<name>A0A328DNN3_9ASTE</name>
<dbReference type="SMART" id="SM00093">
    <property type="entry name" value="SERPIN"/>
    <property type="match status" value="1"/>
</dbReference>
<evidence type="ECO:0000259" key="3">
    <source>
        <dbReference type="SMART" id="SM00093"/>
    </source>
</evidence>
<dbReference type="PANTHER" id="PTHR11461">
    <property type="entry name" value="SERINE PROTEASE INHIBITOR, SERPIN"/>
    <property type="match status" value="1"/>
</dbReference>
<dbReference type="InterPro" id="IPR042178">
    <property type="entry name" value="Serpin_sf_1"/>
</dbReference>
<reference evidence="4 5" key="1">
    <citation type="submission" date="2018-06" db="EMBL/GenBank/DDBJ databases">
        <title>The Genome of Cuscuta australis (Dodder) Provides Insight into the Evolution of Plant Parasitism.</title>
        <authorList>
            <person name="Liu H."/>
        </authorList>
    </citation>
    <scope>NUCLEOTIDE SEQUENCE [LARGE SCALE GENOMIC DNA]</scope>
    <source>
        <strain evidence="5">cv. Yunnan</strain>
        <tissue evidence="4">Vines</tissue>
    </source>
</reference>
<dbReference type="PROSITE" id="PS00284">
    <property type="entry name" value="SERPIN"/>
    <property type="match status" value="1"/>
</dbReference>
<accession>A0A328DNN3</accession>
<feature type="domain" description="Serpin" evidence="3">
    <location>
        <begin position="1"/>
        <end position="265"/>
    </location>
</feature>
<dbReference type="Proteomes" id="UP000249390">
    <property type="component" value="Unassembled WGS sequence"/>
</dbReference>
<organism evidence="4 5">
    <name type="scientific">Cuscuta australis</name>
    <dbReference type="NCBI Taxonomy" id="267555"/>
    <lineage>
        <taxon>Eukaryota</taxon>
        <taxon>Viridiplantae</taxon>
        <taxon>Streptophyta</taxon>
        <taxon>Embryophyta</taxon>
        <taxon>Tracheophyta</taxon>
        <taxon>Spermatophyta</taxon>
        <taxon>Magnoliopsida</taxon>
        <taxon>eudicotyledons</taxon>
        <taxon>Gunneridae</taxon>
        <taxon>Pentapetalae</taxon>
        <taxon>asterids</taxon>
        <taxon>lamiids</taxon>
        <taxon>Solanales</taxon>
        <taxon>Convolvulaceae</taxon>
        <taxon>Cuscuteae</taxon>
        <taxon>Cuscuta</taxon>
        <taxon>Cuscuta subgen. Grammica</taxon>
        <taxon>Cuscuta sect. Cleistogrammica</taxon>
    </lineage>
</organism>